<dbReference type="SUPFAM" id="SSF51735">
    <property type="entry name" value="NAD(P)-binding Rossmann-fold domains"/>
    <property type="match status" value="1"/>
</dbReference>
<dbReference type="InterPro" id="IPR001509">
    <property type="entry name" value="Epimerase_deHydtase"/>
</dbReference>
<name>A0A1C6SQN5_9ACTN</name>
<dbReference type="Proteomes" id="UP000199699">
    <property type="component" value="Unassembled WGS sequence"/>
</dbReference>
<proteinExistence type="predicted"/>
<keyword evidence="3" id="KW-1185">Reference proteome</keyword>
<sequence length="401" mass="42034">MVIEVIACVPGVGLTHTRAVVRLRPCVPGGPPLPESGPPHPDPFCRGQICCRRTGTHGATDGRHSGCMRLLMLGGTGFVGGATVTEAVRRGWSVTVFNRGLHGGVPPGVHRLRGDRTTPDGLAALADGEWDVTVDTWDGAPRVARDAARALADRVGHHVYVSSGSVYAEPVHPGSDEDAPVVEADPGAEDVDYPRSKAGAERAVRDAFGDRATIARAGLILGPGEDIGRLPWWLTRIARGGDVLAPGPADLPVQYVDVRDLAVFLLDRGASGVGGTFNVVSRPGHATMGGVLDACVAATGSGARLRWTAAQTILDAGVEPWNDLPIWIPEGHPYRWLQELDVERAYAAGLSCRPAAETVADTWTWLRTAGGVPPRAGRPRRAAVGIDATREATLLAGNGPG</sequence>
<reference evidence="2 3" key="1">
    <citation type="submission" date="2016-06" db="EMBL/GenBank/DDBJ databases">
        <authorList>
            <person name="Kjaerup R.B."/>
            <person name="Dalgaard T.S."/>
            <person name="Juul-Madsen H.R."/>
        </authorList>
    </citation>
    <scope>NUCLEOTIDE SEQUENCE [LARGE SCALE GENOMIC DNA]</scope>
    <source>
        <strain evidence="2 3">DSM 43818</strain>
    </source>
</reference>
<dbReference type="STRING" id="145857.GA0070616_4295"/>
<dbReference type="InterPro" id="IPR036291">
    <property type="entry name" value="NAD(P)-bd_dom_sf"/>
</dbReference>
<protein>
    <submittedName>
        <fullName evidence="2">Nucleoside-diphosphate-sugar epimerase</fullName>
    </submittedName>
</protein>
<dbReference type="InterPro" id="IPR050177">
    <property type="entry name" value="Lipid_A_modif_metabolic_enz"/>
</dbReference>
<dbReference type="Gene3D" id="3.40.50.720">
    <property type="entry name" value="NAD(P)-binding Rossmann-like Domain"/>
    <property type="match status" value="1"/>
</dbReference>
<dbReference type="Pfam" id="PF01370">
    <property type="entry name" value="Epimerase"/>
    <property type="match status" value="1"/>
</dbReference>
<evidence type="ECO:0000313" key="2">
    <source>
        <dbReference type="EMBL" id="SCL31593.1"/>
    </source>
</evidence>
<feature type="domain" description="NAD-dependent epimerase/dehydratase" evidence="1">
    <location>
        <begin position="71"/>
        <end position="266"/>
    </location>
</feature>
<gene>
    <name evidence="2" type="ORF">GA0070616_4295</name>
</gene>
<dbReference type="PANTHER" id="PTHR43245">
    <property type="entry name" value="BIFUNCTIONAL POLYMYXIN RESISTANCE PROTEIN ARNA"/>
    <property type="match status" value="1"/>
</dbReference>
<dbReference type="AlphaFoldDB" id="A0A1C6SQN5"/>
<organism evidence="2 3">
    <name type="scientific">Micromonospora nigra</name>
    <dbReference type="NCBI Taxonomy" id="145857"/>
    <lineage>
        <taxon>Bacteria</taxon>
        <taxon>Bacillati</taxon>
        <taxon>Actinomycetota</taxon>
        <taxon>Actinomycetes</taxon>
        <taxon>Micromonosporales</taxon>
        <taxon>Micromonosporaceae</taxon>
        <taxon>Micromonospora</taxon>
    </lineage>
</organism>
<evidence type="ECO:0000259" key="1">
    <source>
        <dbReference type="Pfam" id="PF01370"/>
    </source>
</evidence>
<accession>A0A1C6SQN5</accession>
<dbReference type="EMBL" id="FMHT01000003">
    <property type="protein sequence ID" value="SCL31593.1"/>
    <property type="molecule type" value="Genomic_DNA"/>
</dbReference>
<dbReference type="PANTHER" id="PTHR43245:SF13">
    <property type="entry name" value="UDP-D-APIOSE_UDP-D-XYLOSE SYNTHASE 2"/>
    <property type="match status" value="1"/>
</dbReference>
<evidence type="ECO:0000313" key="3">
    <source>
        <dbReference type="Proteomes" id="UP000199699"/>
    </source>
</evidence>